<organism evidence="1">
    <name type="scientific">marine metagenome</name>
    <dbReference type="NCBI Taxonomy" id="408172"/>
    <lineage>
        <taxon>unclassified sequences</taxon>
        <taxon>metagenomes</taxon>
        <taxon>ecological metagenomes</taxon>
    </lineage>
</organism>
<proteinExistence type="predicted"/>
<dbReference type="AlphaFoldDB" id="A0A381ZFK3"/>
<protein>
    <submittedName>
        <fullName evidence="1">Uncharacterized protein</fullName>
    </submittedName>
</protein>
<name>A0A381ZFK3_9ZZZZ</name>
<accession>A0A381ZFK3</accession>
<gene>
    <name evidence="1" type="ORF">METZ01_LOCUS140939</name>
</gene>
<evidence type="ECO:0000313" key="1">
    <source>
        <dbReference type="EMBL" id="SVA88085.1"/>
    </source>
</evidence>
<sequence>MTSIQEPMTMSTVEQALAMDKLWQKVFKEEDKSATTEFFDLYARCNKDARKAIDTMRELDTIEKSKKLWKKVASGVNAISAFKAKNTFRKGQVFFYGNLRPATD</sequence>
<reference evidence="1" key="1">
    <citation type="submission" date="2018-05" db="EMBL/GenBank/DDBJ databases">
        <authorList>
            <person name="Lanie J.A."/>
            <person name="Ng W.-L."/>
            <person name="Kazmierczak K.M."/>
            <person name="Andrzejewski T.M."/>
            <person name="Davidsen T.M."/>
            <person name="Wayne K.J."/>
            <person name="Tettelin H."/>
            <person name="Glass J.I."/>
            <person name="Rusch D."/>
            <person name="Podicherti R."/>
            <person name="Tsui H.-C.T."/>
            <person name="Winkler M.E."/>
        </authorList>
    </citation>
    <scope>NUCLEOTIDE SEQUENCE</scope>
</reference>
<dbReference type="EMBL" id="UINC01021145">
    <property type="protein sequence ID" value="SVA88085.1"/>
    <property type="molecule type" value="Genomic_DNA"/>
</dbReference>